<protein>
    <submittedName>
        <fullName evidence="4">U32 family peptidase</fullName>
    </submittedName>
</protein>
<dbReference type="EMBL" id="DVFU01000130">
    <property type="protein sequence ID" value="HIQ65409.1"/>
    <property type="molecule type" value="Genomic_DNA"/>
</dbReference>
<keyword evidence="1" id="KW-0645">Protease</keyword>
<reference evidence="4" key="2">
    <citation type="journal article" date="2021" name="PeerJ">
        <title>Extensive microbial diversity within the chicken gut microbiome revealed by metagenomics and culture.</title>
        <authorList>
            <person name="Gilroy R."/>
            <person name="Ravi A."/>
            <person name="Getino M."/>
            <person name="Pursley I."/>
            <person name="Horton D.L."/>
            <person name="Alikhan N.F."/>
            <person name="Baker D."/>
            <person name="Gharbi K."/>
            <person name="Hall N."/>
            <person name="Watson M."/>
            <person name="Adriaenssens E.M."/>
            <person name="Foster-Nyarko E."/>
            <person name="Jarju S."/>
            <person name="Secka A."/>
            <person name="Antonio M."/>
            <person name="Oren A."/>
            <person name="Chaudhuri R.R."/>
            <person name="La Ragione R."/>
            <person name="Hildebrand F."/>
            <person name="Pallen M.J."/>
        </authorList>
    </citation>
    <scope>NUCLEOTIDE SEQUENCE</scope>
    <source>
        <strain evidence="4">CHK165-10780</strain>
    </source>
</reference>
<dbReference type="Pfam" id="PF01136">
    <property type="entry name" value="Peptidase_U32"/>
    <property type="match status" value="1"/>
</dbReference>
<dbReference type="GO" id="GO:0008233">
    <property type="term" value="F:peptidase activity"/>
    <property type="evidence" value="ECO:0007669"/>
    <property type="project" value="UniProtKB-KW"/>
</dbReference>
<comment type="caution">
    <text evidence="4">The sequence shown here is derived from an EMBL/GenBank/DDBJ whole genome shotgun (WGS) entry which is preliminary data.</text>
</comment>
<keyword evidence="2" id="KW-0378">Hydrolase</keyword>
<evidence type="ECO:0000256" key="1">
    <source>
        <dbReference type="ARBA" id="ARBA00022670"/>
    </source>
</evidence>
<comment type="similarity">
    <text evidence="3">Belongs to the peptidase U32 family.</text>
</comment>
<sequence>MKLLVVPNNLEFNRFRDLGVHSFLVGIRDFSTNFKTSLSVDEIRDLCEKYPEEEIFLSFNKNLFNHELPVVESILKELDSLPIAGIFFYDLAILRLAQELHLKIPIVWNQTHLVTNYQTCNYYFREGVSYALLSSEITLEEMLEIKKHTDMKLMATIFGYPIIAHSKRKLLSNYFASIQEEKEERPYEIQESVGHDPYLLREDSTGTTFFYHRFLNGTEPLFALKDANFSYGLVYEDGDEPLMREVIETFQNIIAGKEDKENAVSRMNSLIGSYTGFFYKKTIYKVKKNG</sequence>
<evidence type="ECO:0000313" key="5">
    <source>
        <dbReference type="Proteomes" id="UP000886725"/>
    </source>
</evidence>
<reference evidence="4" key="1">
    <citation type="submission" date="2020-10" db="EMBL/GenBank/DDBJ databases">
        <authorList>
            <person name="Gilroy R."/>
        </authorList>
    </citation>
    <scope>NUCLEOTIDE SEQUENCE</scope>
    <source>
        <strain evidence="4">CHK165-10780</strain>
    </source>
</reference>
<dbReference type="PANTHER" id="PTHR30217:SF6">
    <property type="entry name" value="TRNA HYDROXYLATION PROTEIN P"/>
    <property type="match status" value="1"/>
</dbReference>
<dbReference type="AlphaFoldDB" id="A0A9D0Z0V7"/>
<dbReference type="InterPro" id="IPR051454">
    <property type="entry name" value="RNA/ubiquinone_mod_enzymes"/>
</dbReference>
<dbReference type="Proteomes" id="UP000886725">
    <property type="component" value="Unassembled WGS sequence"/>
</dbReference>
<evidence type="ECO:0000256" key="2">
    <source>
        <dbReference type="ARBA" id="ARBA00022801"/>
    </source>
</evidence>
<dbReference type="InterPro" id="IPR001539">
    <property type="entry name" value="Peptidase_U32"/>
</dbReference>
<proteinExistence type="inferred from homology"/>
<evidence type="ECO:0000256" key="3">
    <source>
        <dbReference type="ARBA" id="ARBA00038374"/>
    </source>
</evidence>
<accession>A0A9D0Z0V7</accession>
<organism evidence="4 5">
    <name type="scientific">Candidatus Faecenecus gallistercoris</name>
    <dbReference type="NCBI Taxonomy" id="2840793"/>
    <lineage>
        <taxon>Bacteria</taxon>
        <taxon>Bacillati</taxon>
        <taxon>Bacillota</taxon>
        <taxon>Bacillota incertae sedis</taxon>
        <taxon>Candidatus Faecenecus</taxon>
    </lineage>
</organism>
<gene>
    <name evidence="4" type="ORF">IAC85_06705</name>
</gene>
<name>A0A9D0Z0V7_9FIRM</name>
<evidence type="ECO:0000313" key="4">
    <source>
        <dbReference type="EMBL" id="HIQ65409.1"/>
    </source>
</evidence>
<dbReference type="PANTHER" id="PTHR30217">
    <property type="entry name" value="PEPTIDASE U32 FAMILY"/>
    <property type="match status" value="1"/>
</dbReference>
<dbReference type="GO" id="GO:0006508">
    <property type="term" value="P:proteolysis"/>
    <property type="evidence" value="ECO:0007669"/>
    <property type="project" value="UniProtKB-KW"/>
</dbReference>